<dbReference type="PROSITE" id="PS52016">
    <property type="entry name" value="TONB_DEPENDENT_REC_3"/>
    <property type="match status" value="1"/>
</dbReference>
<protein>
    <submittedName>
        <fullName evidence="13">Outer membrane receptor protein involved in Fe transport</fullName>
    </submittedName>
</protein>
<gene>
    <name evidence="13" type="ORF">FHS49_003561</name>
</gene>
<evidence type="ECO:0000313" key="14">
    <source>
        <dbReference type="Proteomes" id="UP000549617"/>
    </source>
</evidence>
<evidence type="ECO:0000256" key="3">
    <source>
        <dbReference type="ARBA" id="ARBA00022452"/>
    </source>
</evidence>
<comment type="caution">
    <text evidence="13">The sequence shown here is derived from an EMBL/GenBank/DDBJ whole genome shotgun (WGS) entry which is preliminary data.</text>
</comment>
<dbReference type="Pfam" id="PF00593">
    <property type="entry name" value="TonB_dep_Rec_b-barrel"/>
    <property type="match status" value="1"/>
</dbReference>
<dbReference type="RefSeq" id="WP_184021354.1">
    <property type="nucleotide sequence ID" value="NZ_JACIJC010000006.1"/>
</dbReference>
<feature type="signal peptide" evidence="10">
    <location>
        <begin position="1"/>
        <end position="31"/>
    </location>
</feature>
<feature type="domain" description="TonB-dependent receptor-like beta-barrel" evidence="11">
    <location>
        <begin position="515"/>
        <end position="944"/>
    </location>
</feature>
<comment type="similarity">
    <text evidence="8 9">Belongs to the TonB-dependent receptor family.</text>
</comment>
<evidence type="ECO:0000256" key="8">
    <source>
        <dbReference type="PROSITE-ProRule" id="PRU01360"/>
    </source>
</evidence>
<dbReference type="AlphaFoldDB" id="A0A7W9ALB2"/>
<keyword evidence="5 9" id="KW-0798">TonB box</keyword>
<name>A0A7W9ALB2_9SPHN</name>
<evidence type="ECO:0000256" key="6">
    <source>
        <dbReference type="ARBA" id="ARBA00023136"/>
    </source>
</evidence>
<keyword evidence="2 8" id="KW-0813">Transport</keyword>
<reference evidence="13 14" key="1">
    <citation type="submission" date="2020-08" db="EMBL/GenBank/DDBJ databases">
        <title>Genomic Encyclopedia of Type Strains, Phase IV (KMG-IV): sequencing the most valuable type-strain genomes for metagenomic binning, comparative biology and taxonomic classification.</title>
        <authorList>
            <person name="Goeker M."/>
        </authorList>
    </citation>
    <scope>NUCLEOTIDE SEQUENCE [LARGE SCALE GENOMIC DNA]</scope>
    <source>
        <strain evidence="13 14">DSM 25079</strain>
    </source>
</reference>
<accession>A0A7W9ALB2</accession>
<evidence type="ECO:0000259" key="12">
    <source>
        <dbReference type="Pfam" id="PF07715"/>
    </source>
</evidence>
<keyword evidence="13" id="KW-0675">Receptor</keyword>
<evidence type="ECO:0000256" key="4">
    <source>
        <dbReference type="ARBA" id="ARBA00022692"/>
    </source>
</evidence>
<evidence type="ECO:0000256" key="1">
    <source>
        <dbReference type="ARBA" id="ARBA00004571"/>
    </source>
</evidence>
<dbReference type="PANTHER" id="PTHR47234">
    <property type="match status" value="1"/>
</dbReference>
<feature type="chain" id="PRO_5030564294" evidence="10">
    <location>
        <begin position="32"/>
        <end position="979"/>
    </location>
</feature>
<keyword evidence="14" id="KW-1185">Reference proteome</keyword>
<keyword evidence="4 8" id="KW-0812">Transmembrane</keyword>
<dbReference type="Proteomes" id="UP000549617">
    <property type="component" value="Unassembled WGS sequence"/>
</dbReference>
<dbReference type="InterPro" id="IPR037066">
    <property type="entry name" value="Plug_dom_sf"/>
</dbReference>
<evidence type="ECO:0000256" key="7">
    <source>
        <dbReference type="ARBA" id="ARBA00023237"/>
    </source>
</evidence>
<evidence type="ECO:0000256" key="9">
    <source>
        <dbReference type="RuleBase" id="RU003357"/>
    </source>
</evidence>
<dbReference type="InterPro" id="IPR012910">
    <property type="entry name" value="Plug_dom"/>
</dbReference>
<dbReference type="Gene3D" id="2.40.170.20">
    <property type="entry name" value="TonB-dependent receptor, beta-barrel domain"/>
    <property type="match status" value="1"/>
</dbReference>
<dbReference type="GO" id="GO:0009279">
    <property type="term" value="C:cell outer membrane"/>
    <property type="evidence" value="ECO:0007669"/>
    <property type="project" value="UniProtKB-SubCell"/>
</dbReference>
<evidence type="ECO:0000256" key="10">
    <source>
        <dbReference type="SAM" id="SignalP"/>
    </source>
</evidence>
<evidence type="ECO:0000259" key="11">
    <source>
        <dbReference type="Pfam" id="PF00593"/>
    </source>
</evidence>
<dbReference type="PANTHER" id="PTHR47234:SF2">
    <property type="entry name" value="TONB-DEPENDENT RECEPTOR"/>
    <property type="match status" value="1"/>
</dbReference>
<dbReference type="InterPro" id="IPR000531">
    <property type="entry name" value="Beta-barrel_TonB"/>
</dbReference>
<keyword evidence="7 8" id="KW-0998">Cell outer membrane</keyword>
<organism evidence="13 14">
    <name type="scientific">Sphingobium boeckii</name>
    <dbReference type="NCBI Taxonomy" id="1082345"/>
    <lineage>
        <taxon>Bacteria</taxon>
        <taxon>Pseudomonadati</taxon>
        <taxon>Pseudomonadota</taxon>
        <taxon>Alphaproteobacteria</taxon>
        <taxon>Sphingomonadales</taxon>
        <taxon>Sphingomonadaceae</taxon>
        <taxon>Sphingobium</taxon>
    </lineage>
</organism>
<feature type="domain" description="TonB-dependent receptor plug" evidence="12">
    <location>
        <begin position="67"/>
        <end position="174"/>
    </location>
</feature>
<proteinExistence type="inferred from homology"/>
<evidence type="ECO:0000256" key="2">
    <source>
        <dbReference type="ARBA" id="ARBA00022448"/>
    </source>
</evidence>
<comment type="subcellular location">
    <subcellularLocation>
        <location evidence="1 8">Cell outer membrane</location>
        <topology evidence="1 8">Multi-pass membrane protein</topology>
    </subcellularLocation>
</comment>
<evidence type="ECO:0000313" key="13">
    <source>
        <dbReference type="EMBL" id="MBB5687519.1"/>
    </source>
</evidence>
<dbReference type="Gene3D" id="2.170.130.10">
    <property type="entry name" value="TonB-dependent receptor, plug domain"/>
    <property type="match status" value="1"/>
</dbReference>
<dbReference type="InterPro" id="IPR039426">
    <property type="entry name" value="TonB-dep_rcpt-like"/>
</dbReference>
<keyword evidence="10" id="KW-0732">Signal</keyword>
<sequence length="979" mass="102721">MRILDSAFHGSVLTRLMIGAAALSISGAALAQDAALPEGSGEAAGEETGDIVVTGSRIARRDYVSDSPITTITQDSIKNTGQLTLDKSLSQLPQFGLGENATQTGYNTSGQASLNLRGLGTFRNLVLLDGRRLQPSNIQQVVDLNTIPSALIDSVEVITGGASAVYGSDAIAGVVNVKTKQKFEGLQLDGQYGLSSQGDGAAADVTVTAGTNFAAGRGNITVSGSYSHRDTIDYQSRAFFRANQGGTDLRLPTGVYAPGANAPSQASIDALFAQYGVAAGSVVRGSGLSFNADGTIFSASNGVFNLRGNQGGLLYSTGRQVNNLNAFLTLQSPLERYSAFGRASFDLTDDITIFAQGNYAQYDTFSVAEAGNTSLSIPITNAFIPAALRPLLASRANPNANVTLEKRFYEAGPRVTNRNLETYQILAGARGHFRALDGTWEIYGSTGRTNIHEQSPGSVLKSSLAALIAAPDGGASLCTGGYNPFGINALSDSCKAYLVAAPVRDVILKQDVVEATLQGRLFTLPGGAARFAAGVGYRRNSYENRPDAILSAGDVVGVPFTRASEGSSNVKEAYAEFLLPLLSDLPLIKSLELSLGYRYSDYNLAGGVHTYKADGNWEPIAAVHIRGGYARAVRAPSVGELFAAPSGSTPSFGLPQNGQGDPCNVANPARTGSNAAAARALCLAQGVPLALIDSWASLQNDSDATSVGNRDLRPEVADTYTIGTTFNPRFATPWFSNIALSVDYYDIRVKGAIGVVSSLLSVQKCFNVDGSNPTLAADNFFCSNITRDPATGRITNVLQPTQNLGGYKTRGIDFQADWRIGLDAVGLSPEASLNLNAVVTYLHSFKVQTTPGGSYADYAGTVGGTSTSQPGSLPKWKSVGTLSYRDQALTLGGRWRYLGAMEAAARATNPAATAPGVPSYSLFDAFAEVRVSDDYALRGGINNLTNKQPLIVNGVAGATEASTYDVIGRSFYLAFSAKF</sequence>
<dbReference type="SUPFAM" id="SSF56935">
    <property type="entry name" value="Porins"/>
    <property type="match status" value="1"/>
</dbReference>
<dbReference type="EMBL" id="JACIJC010000006">
    <property type="protein sequence ID" value="MBB5687519.1"/>
    <property type="molecule type" value="Genomic_DNA"/>
</dbReference>
<keyword evidence="3 8" id="KW-1134">Transmembrane beta strand</keyword>
<evidence type="ECO:0000256" key="5">
    <source>
        <dbReference type="ARBA" id="ARBA00023077"/>
    </source>
</evidence>
<dbReference type="InterPro" id="IPR036942">
    <property type="entry name" value="Beta-barrel_TonB_sf"/>
</dbReference>
<dbReference type="Pfam" id="PF07715">
    <property type="entry name" value="Plug"/>
    <property type="match status" value="1"/>
</dbReference>
<keyword evidence="6 8" id="KW-0472">Membrane</keyword>